<dbReference type="AlphaFoldDB" id="A0A955LKF4"/>
<proteinExistence type="inferred from homology"/>
<reference evidence="9" key="1">
    <citation type="submission" date="2020-04" db="EMBL/GenBank/DDBJ databases">
        <authorList>
            <person name="Zhang T."/>
        </authorList>
    </citation>
    <scope>NUCLEOTIDE SEQUENCE</scope>
    <source>
        <strain evidence="9">HKST-UBA03</strain>
    </source>
</reference>
<evidence type="ECO:0000256" key="8">
    <source>
        <dbReference type="RuleBase" id="RU000560"/>
    </source>
</evidence>
<dbReference type="GO" id="GO:0006412">
    <property type="term" value="P:translation"/>
    <property type="evidence" value="ECO:0007669"/>
    <property type="project" value="InterPro"/>
</dbReference>
<comment type="similarity">
    <text evidence="1 7 8">Belongs to the bacterial ribosomal protein bL20 family.</text>
</comment>
<dbReference type="Gene3D" id="6.10.160.10">
    <property type="match status" value="1"/>
</dbReference>
<evidence type="ECO:0000256" key="4">
    <source>
        <dbReference type="ARBA" id="ARBA00022980"/>
    </source>
</evidence>
<keyword evidence="4 7" id="KW-0689">Ribosomal protein</keyword>
<dbReference type="CDD" id="cd07026">
    <property type="entry name" value="Ribosomal_L20"/>
    <property type="match status" value="1"/>
</dbReference>
<dbReference type="PRINTS" id="PR00062">
    <property type="entry name" value="RIBOSOMALL20"/>
</dbReference>
<dbReference type="GO" id="GO:0000027">
    <property type="term" value="P:ribosomal large subunit assembly"/>
    <property type="evidence" value="ECO:0007669"/>
    <property type="project" value="UniProtKB-UniRule"/>
</dbReference>
<evidence type="ECO:0000256" key="7">
    <source>
        <dbReference type="HAMAP-Rule" id="MF_00382"/>
    </source>
</evidence>
<evidence type="ECO:0000256" key="5">
    <source>
        <dbReference type="ARBA" id="ARBA00023274"/>
    </source>
</evidence>
<dbReference type="InterPro" id="IPR049946">
    <property type="entry name" value="RIBOSOMAL_L20_CS"/>
</dbReference>
<dbReference type="GO" id="GO:0019843">
    <property type="term" value="F:rRNA binding"/>
    <property type="evidence" value="ECO:0007669"/>
    <property type="project" value="UniProtKB-UniRule"/>
</dbReference>
<name>A0A955LKF4_UNCKA</name>
<evidence type="ECO:0000256" key="3">
    <source>
        <dbReference type="ARBA" id="ARBA00022884"/>
    </source>
</evidence>
<dbReference type="SUPFAM" id="SSF74731">
    <property type="entry name" value="Ribosomal protein L20"/>
    <property type="match status" value="1"/>
</dbReference>
<evidence type="ECO:0000313" key="9">
    <source>
        <dbReference type="EMBL" id="MCA9391829.1"/>
    </source>
</evidence>
<dbReference type="GO" id="GO:0005840">
    <property type="term" value="C:ribosome"/>
    <property type="evidence" value="ECO:0007669"/>
    <property type="project" value="UniProtKB-KW"/>
</dbReference>
<gene>
    <name evidence="7 9" type="primary">rplT</name>
    <name evidence="9" type="ORF">KC614_01325</name>
</gene>
<evidence type="ECO:0000256" key="6">
    <source>
        <dbReference type="ARBA" id="ARBA00035172"/>
    </source>
</evidence>
<keyword evidence="2 7" id="KW-0699">rRNA-binding</keyword>
<dbReference type="GO" id="GO:0003735">
    <property type="term" value="F:structural constituent of ribosome"/>
    <property type="evidence" value="ECO:0007669"/>
    <property type="project" value="InterPro"/>
</dbReference>
<accession>A0A955LKF4</accession>
<dbReference type="Pfam" id="PF00453">
    <property type="entry name" value="Ribosomal_L20"/>
    <property type="match status" value="1"/>
</dbReference>
<keyword evidence="5 7" id="KW-0687">Ribonucleoprotein</keyword>
<evidence type="ECO:0000256" key="1">
    <source>
        <dbReference type="ARBA" id="ARBA00007698"/>
    </source>
</evidence>
<evidence type="ECO:0000313" key="10">
    <source>
        <dbReference type="Proteomes" id="UP000751518"/>
    </source>
</evidence>
<dbReference type="HAMAP" id="MF_00382">
    <property type="entry name" value="Ribosomal_bL20"/>
    <property type="match status" value="1"/>
</dbReference>
<dbReference type="FunFam" id="1.10.1900.20:FF:000001">
    <property type="entry name" value="50S ribosomal protein L20"/>
    <property type="match status" value="1"/>
</dbReference>
<dbReference type="PROSITE" id="PS00937">
    <property type="entry name" value="RIBOSOMAL_L20"/>
    <property type="match status" value="1"/>
</dbReference>
<comment type="caution">
    <text evidence="9">The sequence shown here is derived from an EMBL/GenBank/DDBJ whole genome shotgun (WGS) entry which is preliminary data.</text>
</comment>
<dbReference type="InterPro" id="IPR005813">
    <property type="entry name" value="Ribosomal_bL20"/>
</dbReference>
<keyword evidence="3 7" id="KW-0694">RNA-binding</keyword>
<dbReference type="Gene3D" id="1.10.1900.20">
    <property type="entry name" value="Ribosomal protein L20"/>
    <property type="match status" value="1"/>
</dbReference>
<dbReference type="GO" id="GO:1990904">
    <property type="term" value="C:ribonucleoprotein complex"/>
    <property type="evidence" value="ECO:0007669"/>
    <property type="project" value="UniProtKB-KW"/>
</dbReference>
<dbReference type="InterPro" id="IPR035566">
    <property type="entry name" value="Ribosomal_protein_bL20_C"/>
</dbReference>
<dbReference type="Proteomes" id="UP000751518">
    <property type="component" value="Unassembled WGS sequence"/>
</dbReference>
<reference evidence="9" key="2">
    <citation type="journal article" date="2021" name="Microbiome">
        <title>Successional dynamics and alternative stable states in a saline activated sludge microbial community over 9 years.</title>
        <authorList>
            <person name="Wang Y."/>
            <person name="Ye J."/>
            <person name="Ju F."/>
            <person name="Liu L."/>
            <person name="Boyd J.A."/>
            <person name="Deng Y."/>
            <person name="Parks D.H."/>
            <person name="Jiang X."/>
            <person name="Yin X."/>
            <person name="Woodcroft B.J."/>
            <person name="Tyson G.W."/>
            <person name="Hugenholtz P."/>
            <person name="Polz M.F."/>
            <person name="Zhang T."/>
        </authorList>
    </citation>
    <scope>NUCLEOTIDE SEQUENCE</scope>
    <source>
        <strain evidence="9">HKST-UBA03</strain>
    </source>
</reference>
<dbReference type="EMBL" id="JAGQKZ010000007">
    <property type="protein sequence ID" value="MCA9391829.1"/>
    <property type="molecule type" value="Genomic_DNA"/>
</dbReference>
<comment type="function">
    <text evidence="7 8">Binds directly to 23S ribosomal RNA and is necessary for the in vitro assembly process of the 50S ribosomal subunit. It is not involved in the protein synthesizing functions of that subunit.</text>
</comment>
<dbReference type="PANTHER" id="PTHR10986">
    <property type="entry name" value="39S RIBOSOMAL PROTEIN L20"/>
    <property type="match status" value="1"/>
</dbReference>
<protein>
    <recommendedName>
        <fullName evidence="6 7">Large ribosomal subunit protein bL20</fullName>
    </recommendedName>
</protein>
<organism evidence="9 10">
    <name type="scientific">candidate division WWE3 bacterium</name>
    <dbReference type="NCBI Taxonomy" id="2053526"/>
    <lineage>
        <taxon>Bacteria</taxon>
        <taxon>Katanobacteria</taxon>
    </lineage>
</organism>
<sequence length="115" mass="13111">MARVKGGYVRSRRHNKIKKEARGFKGHRRRTVKGAQEGILHALANAYISRKQKKRNMRSLWIVRINAALRPKGLSYSKFISMLKGKNVVLNRKVMSDLAIADPKTLDKIIDQVAS</sequence>
<evidence type="ECO:0000256" key="2">
    <source>
        <dbReference type="ARBA" id="ARBA00022730"/>
    </source>
</evidence>
<dbReference type="NCBIfam" id="TIGR01032">
    <property type="entry name" value="rplT_bact"/>
    <property type="match status" value="1"/>
</dbReference>